<gene>
    <name evidence="5" type="primary">btsR</name>
    <name evidence="5" type="synonym">yehT</name>
    <name evidence="5" type="ORF">ACFP9W_02805</name>
</gene>
<dbReference type="Pfam" id="PF00072">
    <property type="entry name" value="Response_reg"/>
    <property type="match status" value="1"/>
</dbReference>
<dbReference type="RefSeq" id="WP_343868763.1">
    <property type="nucleotide sequence ID" value="NZ_BAAAFX010000010.1"/>
</dbReference>
<keyword evidence="2" id="KW-0597">Phosphoprotein</keyword>
<dbReference type="PROSITE" id="PS50110">
    <property type="entry name" value="RESPONSE_REGULATORY"/>
    <property type="match status" value="1"/>
</dbReference>
<evidence type="ECO:0000259" key="4">
    <source>
        <dbReference type="PROSITE" id="PS50930"/>
    </source>
</evidence>
<dbReference type="EMBL" id="JBHSUB010000004">
    <property type="protein sequence ID" value="MFC6377036.1"/>
    <property type="molecule type" value="Genomic_DNA"/>
</dbReference>
<dbReference type="Gene3D" id="2.40.50.1020">
    <property type="entry name" value="LytTr DNA-binding domain"/>
    <property type="match status" value="1"/>
</dbReference>
<dbReference type="SMART" id="SM00850">
    <property type="entry name" value="LytTR"/>
    <property type="match status" value="1"/>
</dbReference>
<dbReference type="InterPro" id="IPR046947">
    <property type="entry name" value="LytR-like"/>
</dbReference>
<feature type="modified residue" description="4-aspartylphosphate" evidence="2">
    <location>
        <position position="54"/>
    </location>
</feature>
<dbReference type="PANTHER" id="PTHR37299">
    <property type="entry name" value="TRANSCRIPTIONAL REGULATOR-RELATED"/>
    <property type="match status" value="1"/>
</dbReference>
<dbReference type="InterPro" id="IPR011006">
    <property type="entry name" value="CheY-like_superfamily"/>
</dbReference>
<sequence>MLTVLIVDDEPLARENLRVLLQAYPDVEIAGEAENAIEAMAAINRLQPRVVFLDIQMPRISGLEMAGMLDTRQRPRIVFLTAYDEYALQAFDENAIDYLLKPLQPARLEKTLQRLRQAEEPQDFSRIEVTQRPLKYIPCNGLNRIYLLPMEDVACVSSRIGGVSVTGRDGKAGTTELTLRTLERRTPLIRCHRQHLINLDLLSEIRMHENHQGELVMKNGLTVPVSRRYLKVLKEILGLSSPRPPISGE</sequence>
<name>A0ABW1VUU4_9GAMM</name>
<dbReference type="Pfam" id="PF04397">
    <property type="entry name" value="LytTR"/>
    <property type="match status" value="1"/>
</dbReference>
<keyword evidence="1" id="KW-0902">Two-component regulatory system</keyword>
<evidence type="ECO:0000256" key="2">
    <source>
        <dbReference type="PROSITE-ProRule" id="PRU00169"/>
    </source>
</evidence>
<proteinExistence type="predicted"/>
<feature type="domain" description="HTH LytTR-type" evidence="4">
    <location>
        <begin position="137"/>
        <end position="239"/>
    </location>
</feature>
<dbReference type="NCBIfam" id="NF008677">
    <property type="entry name" value="PRK11697.1"/>
    <property type="match status" value="1"/>
</dbReference>
<dbReference type="PROSITE" id="PS50930">
    <property type="entry name" value="HTH_LYTTR"/>
    <property type="match status" value="1"/>
</dbReference>
<dbReference type="PANTHER" id="PTHR37299:SF1">
    <property type="entry name" value="STAGE 0 SPORULATION PROTEIN A HOMOLOG"/>
    <property type="match status" value="1"/>
</dbReference>
<reference evidence="6" key="1">
    <citation type="journal article" date="2019" name="Int. J. Syst. Evol. Microbiol.">
        <title>The Global Catalogue of Microorganisms (GCM) 10K type strain sequencing project: providing services to taxonomists for standard genome sequencing and annotation.</title>
        <authorList>
            <consortium name="The Broad Institute Genomics Platform"/>
            <consortium name="The Broad Institute Genome Sequencing Center for Infectious Disease"/>
            <person name="Wu L."/>
            <person name="Ma J."/>
        </authorList>
    </citation>
    <scope>NUCLEOTIDE SEQUENCE [LARGE SCALE GENOMIC DNA]</scope>
    <source>
        <strain evidence="6">CGMCC 1.18518</strain>
    </source>
</reference>
<accession>A0ABW1VUU4</accession>
<dbReference type="Gene3D" id="3.40.50.2300">
    <property type="match status" value="1"/>
</dbReference>
<comment type="caution">
    <text evidence="5">The sequence shown here is derived from an EMBL/GenBank/DDBJ whole genome shotgun (WGS) entry which is preliminary data.</text>
</comment>
<evidence type="ECO:0000313" key="6">
    <source>
        <dbReference type="Proteomes" id="UP001596230"/>
    </source>
</evidence>
<dbReference type="SUPFAM" id="SSF52172">
    <property type="entry name" value="CheY-like"/>
    <property type="match status" value="1"/>
</dbReference>
<dbReference type="SMART" id="SM00448">
    <property type="entry name" value="REC"/>
    <property type="match status" value="1"/>
</dbReference>
<dbReference type="InterPro" id="IPR001789">
    <property type="entry name" value="Sig_transdc_resp-reg_receiver"/>
</dbReference>
<protein>
    <submittedName>
        <fullName evidence="5">Two-component system response regulator BtsR</fullName>
    </submittedName>
</protein>
<keyword evidence="6" id="KW-1185">Reference proteome</keyword>
<dbReference type="CDD" id="cd17532">
    <property type="entry name" value="REC_LytTR_AlgR-like"/>
    <property type="match status" value="1"/>
</dbReference>
<evidence type="ECO:0000313" key="5">
    <source>
        <dbReference type="EMBL" id="MFC6377036.1"/>
    </source>
</evidence>
<evidence type="ECO:0000256" key="1">
    <source>
        <dbReference type="ARBA" id="ARBA00023012"/>
    </source>
</evidence>
<dbReference type="Proteomes" id="UP001596230">
    <property type="component" value="Unassembled WGS sequence"/>
</dbReference>
<organism evidence="5 6">
    <name type="scientific">Tatumella terrea</name>
    <dbReference type="NCBI Taxonomy" id="419007"/>
    <lineage>
        <taxon>Bacteria</taxon>
        <taxon>Pseudomonadati</taxon>
        <taxon>Pseudomonadota</taxon>
        <taxon>Gammaproteobacteria</taxon>
        <taxon>Enterobacterales</taxon>
        <taxon>Erwiniaceae</taxon>
        <taxon>Tatumella</taxon>
    </lineage>
</organism>
<evidence type="ECO:0000259" key="3">
    <source>
        <dbReference type="PROSITE" id="PS50110"/>
    </source>
</evidence>
<dbReference type="InterPro" id="IPR007492">
    <property type="entry name" value="LytTR_DNA-bd_dom"/>
</dbReference>
<feature type="domain" description="Response regulatory" evidence="3">
    <location>
        <begin position="3"/>
        <end position="116"/>
    </location>
</feature>